<evidence type="ECO:0000256" key="1">
    <source>
        <dbReference type="SAM" id="Phobius"/>
    </source>
</evidence>
<reference evidence="2 3" key="1">
    <citation type="submission" date="2017-12" db="EMBL/GenBank/DDBJ databases">
        <title>Hemimetabolous genomes reveal molecular basis of termite eusociality.</title>
        <authorList>
            <person name="Harrison M.C."/>
            <person name="Jongepier E."/>
            <person name="Robertson H.M."/>
            <person name="Arning N."/>
            <person name="Bitard-Feildel T."/>
            <person name="Chao H."/>
            <person name="Childers C.P."/>
            <person name="Dinh H."/>
            <person name="Doddapaneni H."/>
            <person name="Dugan S."/>
            <person name="Gowin J."/>
            <person name="Greiner C."/>
            <person name="Han Y."/>
            <person name="Hu H."/>
            <person name="Hughes D.S.T."/>
            <person name="Huylmans A.-K."/>
            <person name="Kemena C."/>
            <person name="Kremer L.P.M."/>
            <person name="Lee S.L."/>
            <person name="Lopez-Ezquerra A."/>
            <person name="Mallet L."/>
            <person name="Monroy-Kuhn J.M."/>
            <person name="Moser A."/>
            <person name="Murali S.C."/>
            <person name="Muzny D.M."/>
            <person name="Otani S."/>
            <person name="Piulachs M.-D."/>
            <person name="Poelchau M."/>
            <person name="Qu J."/>
            <person name="Schaub F."/>
            <person name="Wada-Katsumata A."/>
            <person name="Worley K.C."/>
            <person name="Xie Q."/>
            <person name="Ylla G."/>
            <person name="Poulsen M."/>
            <person name="Gibbs R.A."/>
            <person name="Schal C."/>
            <person name="Richards S."/>
            <person name="Belles X."/>
            <person name="Korb J."/>
            <person name="Bornberg-Bauer E."/>
        </authorList>
    </citation>
    <scope>NUCLEOTIDE SEQUENCE [LARGE SCALE GENOMIC DNA]</scope>
    <source>
        <tissue evidence="2">Whole body</tissue>
    </source>
</reference>
<accession>A0A2J7QPX6</accession>
<dbReference type="AlphaFoldDB" id="A0A2J7QPX6"/>
<keyword evidence="3" id="KW-1185">Reference proteome</keyword>
<organism evidence="2 3">
    <name type="scientific">Cryptotermes secundus</name>
    <dbReference type="NCBI Taxonomy" id="105785"/>
    <lineage>
        <taxon>Eukaryota</taxon>
        <taxon>Metazoa</taxon>
        <taxon>Ecdysozoa</taxon>
        <taxon>Arthropoda</taxon>
        <taxon>Hexapoda</taxon>
        <taxon>Insecta</taxon>
        <taxon>Pterygota</taxon>
        <taxon>Neoptera</taxon>
        <taxon>Polyneoptera</taxon>
        <taxon>Dictyoptera</taxon>
        <taxon>Blattodea</taxon>
        <taxon>Blattoidea</taxon>
        <taxon>Termitoidae</taxon>
        <taxon>Kalotermitidae</taxon>
        <taxon>Cryptotermitinae</taxon>
        <taxon>Cryptotermes</taxon>
    </lineage>
</organism>
<name>A0A2J7QPX6_9NEOP</name>
<dbReference type="OrthoDB" id="7961820at2759"/>
<dbReference type="EMBL" id="NEVH01012087">
    <property type="protein sequence ID" value="PNF30638.1"/>
    <property type="molecule type" value="Genomic_DNA"/>
</dbReference>
<evidence type="ECO:0000313" key="2">
    <source>
        <dbReference type="EMBL" id="PNF30638.1"/>
    </source>
</evidence>
<evidence type="ECO:0000313" key="3">
    <source>
        <dbReference type="Proteomes" id="UP000235965"/>
    </source>
</evidence>
<dbReference type="InParanoid" id="A0A2J7QPX6"/>
<dbReference type="Proteomes" id="UP000235965">
    <property type="component" value="Unassembled WGS sequence"/>
</dbReference>
<keyword evidence="1" id="KW-0472">Membrane</keyword>
<keyword evidence="1" id="KW-0812">Transmembrane</keyword>
<proteinExistence type="predicted"/>
<comment type="caution">
    <text evidence="2">The sequence shown here is derived from an EMBL/GenBank/DDBJ whole genome shotgun (WGS) entry which is preliminary data.</text>
</comment>
<gene>
    <name evidence="2" type="ORF">B7P43_G06191</name>
</gene>
<feature type="transmembrane region" description="Helical" evidence="1">
    <location>
        <begin position="12"/>
        <end position="32"/>
    </location>
</feature>
<sequence length="70" mass="8100">MKRSGLFNIINSHPALILATGLLFTGGMIFSYRKLIRPVLVEQKYREAQDYAEYLFNEEFKQKVANKSDS</sequence>
<keyword evidence="1" id="KW-1133">Transmembrane helix</keyword>
<protein>
    <submittedName>
        <fullName evidence="2">Uncharacterized protein</fullName>
    </submittedName>
</protein>